<feature type="compositionally biased region" description="Low complexity" evidence="1">
    <location>
        <begin position="60"/>
        <end position="73"/>
    </location>
</feature>
<proteinExistence type="predicted"/>
<dbReference type="AlphaFoldDB" id="A0A224Y9T7"/>
<feature type="signal peptide" evidence="2">
    <location>
        <begin position="1"/>
        <end position="21"/>
    </location>
</feature>
<reference evidence="3" key="1">
    <citation type="journal article" date="2017" name="Parasit. Vectors">
        <title>Sialotranscriptomics of Rhipicephalus zambeziensis reveals intricate expression profiles of secretory proteins and suggests tight temporal transcriptional regulation during blood-feeding.</title>
        <authorList>
            <person name="de Castro M.H."/>
            <person name="de Klerk D."/>
            <person name="Pienaar R."/>
            <person name="Rees D.J.G."/>
            <person name="Mans B.J."/>
        </authorList>
    </citation>
    <scope>NUCLEOTIDE SEQUENCE</scope>
    <source>
        <tissue evidence="3">Salivary glands</tissue>
    </source>
</reference>
<dbReference type="EMBL" id="GFPF01003280">
    <property type="protein sequence ID" value="MAA14426.1"/>
    <property type="molecule type" value="Transcribed_RNA"/>
</dbReference>
<evidence type="ECO:0000256" key="2">
    <source>
        <dbReference type="SAM" id="SignalP"/>
    </source>
</evidence>
<evidence type="ECO:0000313" key="3">
    <source>
        <dbReference type="EMBL" id="MAA14426.1"/>
    </source>
</evidence>
<feature type="chain" id="PRO_5012171912" evidence="2">
    <location>
        <begin position="22"/>
        <end position="82"/>
    </location>
</feature>
<protein>
    <submittedName>
        <fullName evidence="3">Uncharacterized protein</fullName>
    </submittedName>
</protein>
<feature type="region of interest" description="Disordered" evidence="1">
    <location>
        <begin position="33"/>
        <end position="82"/>
    </location>
</feature>
<organism evidence="3">
    <name type="scientific">Rhipicephalus zambeziensis</name>
    <dbReference type="NCBI Taxonomy" id="60191"/>
    <lineage>
        <taxon>Eukaryota</taxon>
        <taxon>Metazoa</taxon>
        <taxon>Ecdysozoa</taxon>
        <taxon>Arthropoda</taxon>
        <taxon>Chelicerata</taxon>
        <taxon>Arachnida</taxon>
        <taxon>Acari</taxon>
        <taxon>Parasitiformes</taxon>
        <taxon>Ixodida</taxon>
        <taxon>Ixodoidea</taxon>
        <taxon>Ixodidae</taxon>
        <taxon>Rhipicephalinae</taxon>
        <taxon>Rhipicephalus</taxon>
        <taxon>Rhipicephalus</taxon>
    </lineage>
</organism>
<accession>A0A224Y9T7</accession>
<evidence type="ECO:0000256" key="1">
    <source>
        <dbReference type="SAM" id="MobiDB-lite"/>
    </source>
</evidence>
<sequence length="82" mass="8600">MNVLALLNMLVILVVITKVNVKKLLGAFARGVRAERAKSKGKSTKKSAQAVEERTGDMPGDTSSNATTGSGSSVPSLQIRQS</sequence>
<name>A0A224Y9T7_9ACAR</name>
<keyword evidence="2" id="KW-0732">Signal</keyword>